<evidence type="ECO:0000313" key="2">
    <source>
        <dbReference type="EMBL" id="TKW57209.1"/>
    </source>
</evidence>
<evidence type="ECO:0000259" key="1">
    <source>
        <dbReference type="Pfam" id="PF13843"/>
    </source>
</evidence>
<reference evidence="2 3" key="1">
    <citation type="journal article" date="2019" name="PLoS ONE">
        <title>Comparative genome analysis indicates high evolutionary potential of pathogenicity genes in Colletotrichum tanaceti.</title>
        <authorList>
            <person name="Lelwala R.V."/>
            <person name="Korhonen P.K."/>
            <person name="Young N.D."/>
            <person name="Scott J.B."/>
            <person name="Ades P.A."/>
            <person name="Gasser R.B."/>
            <person name="Taylor P.W.J."/>
        </authorList>
    </citation>
    <scope>NUCLEOTIDE SEQUENCE [LARGE SCALE GENOMIC DNA]</scope>
    <source>
        <strain evidence="2">BRIP57314</strain>
    </source>
</reference>
<accession>A0A4U6XNS4</accession>
<feature type="domain" description="PiggyBac transposable element-derived protein" evidence="1">
    <location>
        <begin position="1"/>
        <end position="93"/>
    </location>
</feature>
<comment type="caution">
    <text evidence="2">The sequence shown here is derived from an EMBL/GenBank/DDBJ whole genome shotgun (WGS) entry which is preliminary data.</text>
</comment>
<dbReference type="EMBL" id="PJEX01000047">
    <property type="protein sequence ID" value="TKW57209.1"/>
    <property type="molecule type" value="Genomic_DNA"/>
</dbReference>
<dbReference type="AlphaFoldDB" id="A0A4U6XNS4"/>
<gene>
    <name evidence="2" type="ORF">CTA1_2255</name>
</gene>
<keyword evidence="3" id="KW-1185">Reference proteome</keyword>
<dbReference type="Pfam" id="PF13843">
    <property type="entry name" value="DDE_Tnp_1_7"/>
    <property type="match status" value="1"/>
</dbReference>
<dbReference type="Proteomes" id="UP000310108">
    <property type="component" value="Unassembled WGS sequence"/>
</dbReference>
<evidence type="ECO:0000313" key="3">
    <source>
        <dbReference type="Proteomes" id="UP000310108"/>
    </source>
</evidence>
<name>A0A4U6XNS4_9PEZI</name>
<organism evidence="2 3">
    <name type="scientific">Colletotrichum tanaceti</name>
    <dbReference type="NCBI Taxonomy" id="1306861"/>
    <lineage>
        <taxon>Eukaryota</taxon>
        <taxon>Fungi</taxon>
        <taxon>Dikarya</taxon>
        <taxon>Ascomycota</taxon>
        <taxon>Pezizomycotina</taxon>
        <taxon>Sordariomycetes</taxon>
        <taxon>Hypocreomycetidae</taxon>
        <taxon>Glomerellales</taxon>
        <taxon>Glomerellaceae</taxon>
        <taxon>Colletotrichum</taxon>
        <taxon>Colletotrichum destructivum species complex</taxon>
    </lineage>
</organism>
<dbReference type="STRING" id="1306861.A0A4U6XNS4"/>
<dbReference type="InterPro" id="IPR029526">
    <property type="entry name" value="PGBD"/>
</dbReference>
<protein>
    <recommendedName>
        <fullName evidence="1">PiggyBac transposable element-derived protein domain-containing protein</fullName>
    </recommendedName>
</protein>
<proteinExistence type="predicted"/>
<sequence length="94" mass="10542">MSRDRFQLLCQRLRIFDASGFDTSAPGPVDPMSATYRKVNEWSAHIQEAGESFFTTGSDLTVDKAMVRFTGRSRETTTIPIKPIPTGFKVWVLA</sequence>